<keyword evidence="4" id="KW-1185">Reference proteome</keyword>
<dbReference type="InterPro" id="IPR055170">
    <property type="entry name" value="GFO_IDH_MocA-like_dom"/>
</dbReference>
<dbReference type="AlphaFoldDB" id="A0A1G9H722"/>
<dbReference type="Gene3D" id="3.40.50.720">
    <property type="entry name" value="NAD(P)-binding Rossmann-like Domain"/>
    <property type="match status" value="1"/>
</dbReference>
<dbReference type="Pfam" id="PF22725">
    <property type="entry name" value="GFO_IDH_MocA_C3"/>
    <property type="match status" value="1"/>
</dbReference>
<dbReference type="PANTHER" id="PTHR43249:SF1">
    <property type="entry name" value="D-GLUCOSIDE 3-DEHYDROGENASE"/>
    <property type="match status" value="1"/>
</dbReference>
<dbReference type="Proteomes" id="UP000198683">
    <property type="component" value="Unassembled WGS sequence"/>
</dbReference>
<gene>
    <name evidence="3" type="ORF">SAMN05421874_115100</name>
</gene>
<name>A0A1G9H722_9ACTN</name>
<evidence type="ECO:0000259" key="1">
    <source>
        <dbReference type="Pfam" id="PF01408"/>
    </source>
</evidence>
<dbReference type="Pfam" id="PF01408">
    <property type="entry name" value="GFO_IDH_MocA"/>
    <property type="match status" value="1"/>
</dbReference>
<dbReference type="GO" id="GO:0000166">
    <property type="term" value="F:nucleotide binding"/>
    <property type="evidence" value="ECO:0007669"/>
    <property type="project" value="InterPro"/>
</dbReference>
<dbReference type="InterPro" id="IPR000683">
    <property type="entry name" value="Gfo/Idh/MocA-like_OxRdtase_N"/>
</dbReference>
<evidence type="ECO:0000313" key="3">
    <source>
        <dbReference type="EMBL" id="SDL08183.1"/>
    </source>
</evidence>
<evidence type="ECO:0000313" key="4">
    <source>
        <dbReference type="Proteomes" id="UP000198683"/>
    </source>
</evidence>
<dbReference type="SUPFAM" id="SSF51735">
    <property type="entry name" value="NAD(P)-binding Rossmann-fold domains"/>
    <property type="match status" value="1"/>
</dbReference>
<protein>
    <submittedName>
        <fullName evidence="3">Predicted dehydrogenase</fullName>
    </submittedName>
</protein>
<dbReference type="SUPFAM" id="SSF55347">
    <property type="entry name" value="Glyceraldehyde-3-phosphate dehydrogenase-like, C-terminal domain"/>
    <property type="match status" value="1"/>
</dbReference>
<sequence length="417" mass="45354">MGRGIQANSTMREAITPRLTEHDEQAVEYTDSVKVCPAPDPHHQEKEPKMSQRNYRAAIIGTGGIAHAHAQALQASGRASLVAVADVDAARAAEFAAKYGVPRSHTSAEELLREERPDFVHLCTPPHLHAPLAIACLEAGVTALVEKPPTLSLAEFDALADAERRSTAHVATVLQHRFGAGAIRLRRLADAGELGRPLLATCLTQWYRDEEYFAVPWRGTWESEGGGPTMGHGIHQFDLLFSVLGPWREVTAVAARQSRSVDTEDVSMALVTFENGAVATVVNSVLSPRQTSQLRFDYERATVEVDHLYGYTDDDWTVTPAPGHDDVTVLWGRDGSAGDGGRSGHGHWLKAVLDALDKGEAPPVTVEDARRTMEFVAALYASAFTGERVRTGQITADSPFAQRMDGTGTPWERVRNP</sequence>
<feature type="domain" description="Gfo/Idh/MocA-like oxidoreductase N-terminal" evidence="1">
    <location>
        <begin position="56"/>
        <end position="168"/>
    </location>
</feature>
<dbReference type="EMBL" id="FNFB01000015">
    <property type="protein sequence ID" value="SDL08183.1"/>
    <property type="molecule type" value="Genomic_DNA"/>
</dbReference>
<reference evidence="3 4" key="1">
    <citation type="submission" date="2016-10" db="EMBL/GenBank/DDBJ databases">
        <authorList>
            <person name="de Groot N.N."/>
        </authorList>
    </citation>
    <scope>NUCLEOTIDE SEQUENCE [LARGE SCALE GENOMIC DNA]</scope>
    <source>
        <strain evidence="3 4">CGMCC 4.5681</strain>
    </source>
</reference>
<dbReference type="PANTHER" id="PTHR43249">
    <property type="entry name" value="UDP-N-ACETYL-2-AMINO-2-DEOXY-D-GLUCURONATE OXIDASE"/>
    <property type="match status" value="1"/>
</dbReference>
<feature type="domain" description="GFO/IDH/MocA-like oxidoreductase" evidence="2">
    <location>
        <begin position="184"/>
        <end position="300"/>
    </location>
</feature>
<organism evidence="3 4">
    <name type="scientific">Nonomuraea maritima</name>
    <dbReference type="NCBI Taxonomy" id="683260"/>
    <lineage>
        <taxon>Bacteria</taxon>
        <taxon>Bacillati</taxon>
        <taxon>Actinomycetota</taxon>
        <taxon>Actinomycetes</taxon>
        <taxon>Streptosporangiales</taxon>
        <taxon>Streptosporangiaceae</taxon>
        <taxon>Nonomuraea</taxon>
    </lineage>
</organism>
<proteinExistence type="predicted"/>
<dbReference type="Gene3D" id="3.30.360.10">
    <property type="entry name" value="Dihydrodipicolinate Reductase, domain 2"/>
    <property type="match status" value="1"/>
</dbReference>
<dbReference type="InterPro" id="IPR036291">
    <property type="entry name" value="NAD(P)-bd_dom_sf"/>
</dbReference>
<accession>A0A1G9H722</accession>
<dbReference type="InterPro" id="IPR052515">
    <property type="entry name" value="Gfo/Idh/MocA_Oxidoreductase"/>
</dbReference>
<evidence type="ECO:0000259" key="2">
    <source>
        <dbReference type="Pfam" id="PF22725"/>
    </source>
</evidence>
<dbReference type="STRING" id="683260.SAMN05421874_115100"/>